<proteinExistence type="inferred from homology"/>
<dbReference type="GO" id="GO:0015095">
    <property type="term" value="F:magnesium ion transmembrane transporter activity"/>
    <property type="evidence" value="ECO:0007669"/>
    <property type="project" value="UniProtKB-UniRule"/>
</dbReference>
<evidence type="ECO:0000259" key="10">
    <source>
        <dbReference type="PROSITE" id="PS51371"/>
    </source>
</evidence>
<dbReference type="SMART" id="SM00116">
    <property type="entry name" value="CBS"/>
    <property type="match status" value="2"/>
</dbReference>
<evidence type="ECO:0000256" key="5">
    <source>
        <dbReference type="ARBA" id="ARBA00022842"/>
    </source>
</evidence>
<evidence type="ECO:0000256" key="7">
    <source>
        <dbReference type="ARBA" id="ARBA00023136"/>
    </source>
</evidence>
<dbReference type="InterPro" id="IPR000644">
    <property type="entry name" value="CBS_dom"/>
</dbReference>
<dbReference type="InterPro" id="IPR036739">
    <property type="entry name" value="SLC41_membr_dom_sf"/>
</dbReference>
<feature type="transmembrane region" description="Helical" evidence="9">
    <location>
        <begin position="317"/>
        <end position="335"/>
    </location>
</feature>
<sequence length="457" mass="49529">MNMNNSTNNTKKIIHNLQMIIEQRSASAMAELAEKRHPADIAAVFNVFNQEQQVLLLQLASPKVCANLFRYLTDELQASLVQQLNKTTLSALLVHMAADERADLYNLLDETQQAAILPALALAKREDMRTLAAYDKAKVGAVMTSDYTLLNSRHTAAEAIDTLRTEAADKETIYQTYVVDMLGRLIGTVSLRQLLLAQPHERVVDFMKPDPVALDANAFREEAVQMIAHYDLMALPVVNGKGQLVGIVTYDDAMDIASSQADLEFTKTAAIGNIDHNLKTASIGLLYRKRVVWLVILVFGNIFSGAGIAFFEDTIASYVSLVFFLPLLIDSGGNAGSQSATLMVRGLATGEVVLKDWLSMLGRELFVAGLLGASMAAAVSLLGFWRGGPEIALVVALTMQIVVIIGSLIGMSLPFLLSKLKMDPAAASAPLITSIADIIGVLVYFSIATMVLDLPMP</sequence>
<dbReference type="GO" id="GO:0046872">
    <property type="term" value="F:metal ion binding"/>
    <property type="evidence" value="ECO:0007669"/>
    <property type="project" value="UniProtKB-KW"/>
</dbReference>
<keyword evidence="8" id="KW-0129">CBS domain</keyword>
<dbReference type="NCBIfam" id="TIGR00400">
    <property type="entry name" value="mgtE"/>
    <property type="match status" value="1"/>
</dbReference>
<gene>
    <name evidence="11" type="primary">mgtE</name>
    <name evidence="11" type="ORF">NE536_11215</name>
</gene>
<dbReference type="InterPro" id="IPR038076">
    <property type="entry name" value="MgtE_N_sf"/>
</dbReference>
<evidence type="ECO:0000256" key="6">
    <source>
        <dbReference type="ARBA" id="ARBA00022989"/>
    </source>
</evidence>
<dbReference type="SMART" id="SM00924">
    <property type="entry name" value="MgtE_N"/>
    <property type="match status" value="1"/>
</dbReference>
<protein>
    <recommendedName>
        <fullName evidence="9">Magnesium transporter MgtE</fullName>
    </recommendedName>
</protein>
<organism evidence="11 12">
    <name type="scientific">Shewanella septentrionalis</name>
    <dbReference type="NCBI Taxonomy" id="2952223"/>
    <lineage>
        <taxon>Bacteria</taxon>
        <taxon>Pseudomonadati</taxon>
        <taxon>Pseudomonadota</taxon>
        <taxon>Gammaproteobacteria</taxon>
        <taxon>Alteromonadales</taxon>
        <taxon>Shewanellaceae</taxon>
        <taxon>Shewanella</taxon>
    </lineage>
</organism>
<evidence type="ECO:0000313" key="11">
    <source>
        <dbReference type="EMBL" id="MCT7945924.1"/>
    </source>
</evidence>
<dbReference type="SUPFAM" id="SSF161093">
    <property type="entry name" value="MgtE membrane domain-like"/>
    <property type="match status" value="1"/>
</dbReference>
<evidence type="ECO:0000256" key="3">
    <source>
        <dbReference type="ARBA" id="ARBA00022448"/>
    </source>
</evidence>
<feature type="transmembrane region" description="Helical" evidence="9">
    <location>
        <begin position="291"/>
        <end position="311"/>
    </location>
</feature>
<evidence type="ECO:0000256" key="1">
    <source>
        <dbReference type="ARBA" id="ARBA00004141"/>
    </source>
</evidence>
<dbReference type="GO" id="GO:0005886">
    <property type="term" value="C:plasma membrane"/>
    <property type="evidence" value="ECO:0007669"/>
    <property type="project" value="UniProtKB-SubCell"/>
</dbReference>
<keyword evidence="7 9" id="KW-0472">Membrane</keyword>
<keyword evidence="12" id="KW-1185">Reference proteome</keyword>
<dbReference type="InterPro" id="IPR006667">
    <property type="entry name" value="SLC41_membr_dom"/>
</dbReference>
<dbReference type="Gene3D" id="3.10.580.10">
    <property type="entry name" value="CBS-domain"/>
    <property type="match status" value="1"/>
</dbReference>
<evidence type="ECO:0000256" key="9">
    <source>
        <dbReference type="RuleBase" id="RU362011"/>
    </source>
</evidence>
<dbReference type="InterPro" id="IPR006669">
    <property type="entry name" value="MgtE_transporter"/>
</dbReference>
<dbReference type="RefSeq" id="WP_259541056.1">
    <property type="nucleotide sequence ID" value="NZ_JAMTCC010000016.1"/>
</dbReference>
<comment type="caution">
    <text evidence="11">The sequence shown here is derived from an EMBL/GenBank/DDBJ whole genome shotgun (WGS) entry which is preliminary data.</text>
</comment>
<dbReference type="Pfam" id="PF01769">
    <property type="entry name" value="MgtE"/>
    <property type="match status" value="1"/>
</dbReference>
<feature type="domain" description="CBS" evidence="10">
    <location>
        <begin position="143"/>
        <end position="206"/>
    </location>
</feature>
<keyword evidence="6 9" id="KW-1133">Transmembrane helix</keyword>
<keyword evidence="9" id="KW-0479">Metal-binding</keyword>
<dbReference type="EMBL" id="JAMTCC010000016">
    <property type="protein sequence ID" value="MCT7945924.1"/>
    <property type="molecule type" value="Genomic_DNA"/>
</dbReference>
<dbReference type="PANTHER" id="PTHR41394">
    <property type="entry name" value="MAGNESIUM TRANSPORTER MGTE"/>
    <property type="match status" value="1"/>
</dbReference>
<feature type="transmembrane region" description="Helical" evidence="9">
    <location>
        <begin position="429"/>
        <end position="452"/>
    </location>
</feature>
<evidence type="ECO:0000256" key="4">
    <source>
        <dbReference type="ARBA" id="ARBA00022692"/>
    </source>
</evidence>
<keyword evidence="3 9" id="KW-0813">Transport</keyword>
<dbReference type="CDD" id="cd04606">
    <property type="entry name" value="CBS_pair_Mg_transporter"/>
    <property type="match status" value="1"/>
</dbReference>
<dbReference type="Pfam" id="PF00571">
    <property type="entry name" value="CBS"/>
    <property type="match status" value="2"/>
</dbReference>
<feature type="transmembrane region" description="Helical" evidence="9">
    <location>
        <begin position="391"/>
        <end position="417"/>
    </location>
</feature>
<comment type="function">
    <text evidence="9">Acts as a magnesium transporter.</text>
</comment>
<feature type="domain" description="CBS" evidence="10">
    <location>
        <begin position="207"/>
        <end position="263"/>
    </location>
</feature>
<comment type="subunit">
    <text evidence="9">Homodimer.</text>
</comment>
<dbReference type="Gene3D" id="1.10.357.20">
    <property type="entry name" value="SLC41 divalent cation transporters, integral membrane domain"/>
    <property type="match status" value="1"/>
</dbReference>
<dbReference type="SUPFAM" id="SSF158791">
    <property type="entry name" value="MgtE N-terminal domain-like"/>
    <property type="match status" value="1"/>
</dbReference>
<feature type="transmembrane region" description="Helical" evidence="9">
    <location>
        <begin position="365"/>
        <end position="385"/>
    </location>
</feature>
<dbReference type="PROSITE" id="PS51371">
    <property type="entry name" value="CBS"/>
    <property type="match status" value="2"/>
</dbReference>
<evidence type="ECO:0000256" key="8">
    <source>
        <dbReference type="PROSITE-ProRule" id="PRU00703"/>
    </source>
</evidence>
<reference evidence="11" key="1">
    <citation type="journal article" date="2023" name="Int. J. Syst. Evol. Microbiol.">
        <title>&lt;i&gt;Shewanella septentrionalis&lt;/i&gt; sp. nov. and &lt;i&gt;Shewanella holmiensis&lt;/i&gt; sp. nov., isolated from Baltic Sea water and sediments.</title>
        <authorList>
            <person name="Martin-Rodriguez A.J."/>
            <person name="Thorell K."/>
            <person name="Joffre E."/>
            <person name="Jensie-Markopoulos S."/>
            <person name="Moore E.R.B."/>
            <person name="Sjoling A."/>
        </authorList>
    </citation>
    <scope>NUCLEOTIDE SEQUENCE</scope>
    <source>
        <strain evidence="11">SP1W3</strain>
    </source>
</reference>
<keyword evidence="9" id="KW-1003">Cell membrane</keyword>
<keyword evidence="4 9" id="KW-0812">Transmembrane</keyword>
<evidence type="ECO:0000256" key="2">
    <source>
        <dbReference type="ARBA" id="ARBA00009749"/>
    </source>
</evidence>
<comment type="subcellular location">
    <subcellularLocation>
        <location evidence="9">Cell membrane</location>
        <topology evidence="9">Multi-pass membrane protein</topology>
    </subcellularLocation>
    <subcellularLocation>
        <location evidence="1">Membrane</location>
        <topology evidence="1">Multi-pass membrane protein</topology>
    </subcellularLocation>
</comment>
<dbReference type="InterPro" id="IPR006668">
    <property type="entry name" value="Mg_transptr_MgtE_intracell_dom"/>
</dbReference>
<dbReference type="InterPro" id="IPR046342">
    <property type="entry name" value="CBS_dom_sf"/>
</dbReference>
<dbReference type="PANTHER" id="PTHR41394:SF8">
    <property type="entry name" value="MAGNESIUM TRANSPORTER MGTE"/>
    <property type="match status" value="1"/>
</dbReference>
<keyword evidence="5 9" id="KW-0460">Magnesium</keyword>
<comment type="similarity">
    <text evidence="2 9">Belongs to the SLC41A transporter family.</text>
</comment>
<dbReference type="SUPFAM" id="SSF54631">
    <property type="entry name" value="CBS-domain pair"/>
    <property type="match status" value="1"/>
</dbReference>
<dbReference type="AlphaFoldDB" id="A0A9X2WUI7"/>
<dbReference type="Pfam" id="PF03448">
    <property type="entry name" value="MgtE_N"/>
    <property type="match status" value="1"/>
</dbReference>
<evidence type="ECO:0000313" key="12">
    <source>
        <dbReference type="Proteomes" id="UP001155604"/>
    </source>
</evidence>
<accession>A0A9X2WUI7</accession>
<dbReference type="Proteomes" id="UP001155604">
    <property type="component" value="Unassembled WGS sequence"/>
</dbReference>
<dbReference type="Gene3D" id="1.25.60.10">
    <property type="entry name" value="MgtE N-terminal domain-like"/>
    <property type="match status" value="1"/>
</dbReference>
<name>A0A9X2WUI7_9GAMM</name>